<dbReference type="SUPFAM" id="SSF53187">
    <property type="entry name" value="Zn-dependent exopeptidases"/>
    <property type="match status" value="1"/>
</dbReference>
<sequence length="252" mass="27125">MSKKILLVSGHTSGYNYSEATGVNEGDLNIDMVKRTAPLLSSYTDVTLYPIERDMYKDNANGCLQVNLRAFDYIFEWHHNASNGQARGTSVQLHTNYRGGISVEQTIANNLAAIGFKKRGTNGIVRRSDLLNMRTCLAIGVDYALLETCFYDNAADMAIYNANKQRIAEAVANGIISAFGLSGGGVTGARAATVVGCTALNVRETPNGTIMGSVRGGSNVYIVGFGKDSDGDTWHKVQAGSMVGYVWPKYIG</sequence>
<reference evidence="2 3" key="1">
    <citation type="submission" date="2023-05" db="EMBL/GenBank/DDBJ databases">
        <title>[ruminococcus] sp. nov., isolated from a pig farm feces dump.</title>
        <authorList>
            <person name="Chang Y.-H."/>
        </authorList>
    </citation>
    <scope>NUCLEOTIDE SEQUENCE [LARGE SCALE GENOMIC DNA]</scope>
    <source>
        <strain evidence="2 3">YH-rum2234</strain>
    </source>
</reference>
<keyword evidence="3" id="KW-1185">Reference proteome</keyword>
<organism evidence="2 3">
    <name type="scientific">Fusibacillus kribbianus</name>
    <dbReference type="NCBI Taxonomy" id="3044208"/>
    <lineage>
        <taxon>Bacteria</taxon>
        <taxon>Bacillati</taxon>
        <taxon>Bacillota</taxon>
        <taxon>Clostridia</taxon>
        <taxon>Lachnospirales</taxon>
        <taxon>Lachnospiraceae</taxon>
        <taxon>Fusibacillus</taxon>
    </lineage>
</organism>
<dbReference type="RefSeq" id="WP_283229417.1">
    <property type="nucleotide sequence ID" value="NZ_JASGBQ010000001.1"/>
</dbReference>
<gene>
    <name evidence="2" type="ORF">QJ036_00210</name>
</gene>
<dbReference type="Gene3D" id="2.30.30.40">
    <property type="entry name" value="SH3 Domains"/>
    <property type="match status" value="1"/>
</dbReference>
<dbReference type="Proteomes" id="UP001300383">
    <property type="component" value="Unassembled WGS sequence"/>
</dbReference>
<evidence type="ECO:0000259" key="1">
    <source>
        <dbReference type="Pfam" id="PF01520"/>
    </source>
</evidence>
<dbReference type="Gene3D" id="3.40.630.40">
    <property type="entry name" value="Zn-dependent exopeptidases"/>
    <property type="match status" value="1"/>
</dbReference>
<comment type="caution">
    <text evidence="2">The sequence shown here is derived from an EMBL/GenBank/DDBJ whole genome shotgun (WGS) entry which is preliminary data.</text>
</comment>
<dbReference type="Pfam" id="PF01520">
    <property type="entry name" value="Amidase_3"/>
    <property type="match status" value="1"/>
</dbReference>
<dbReference type="AlphaFoldDB" id="A0AAP4B7Z0"/>
<dbReference type="GO" id="GO:0008745">
    <property type="term" value="F:N-acetylmuramoyl-L-alanine amidase activity"/>
    <property type="evidence" value="ECO:0007669"/>
    <property type="project" value="UniProtKB-EC"/>
</dbReference>
<evidence type="ECO:0000313" key="2">
    <source>
        <dbReference type="EMBL" id="MDI9240902.1"/>
    </source>
</evidence>
<dbReference type="GO" id="GO:0009253">
    <property type="term" value="P:peptidoglycan catabolic process"/>
    <property type="evidence" value="ECO:0007669"/>
    <property type="project" value="InterPro"/>
</dbReference>
<dbReference type="InterPro" id="IPR002508">
    <property type="entry name" value="MurNAc-LAA_cat"/>
</dbReference>
<keyword evidence="2" id="KW-0378">Hydrolase</keyword>
<evidence type="ECO:0000313" key="3">
    <source>
        <dbReference type="Proteomes" id="UP001300383"/>
    </source>
</evidence>
<protein>
    <submittedName>
        <fullName evidence="2">N-acetylmuramoyl-L-alanine amidase</fullName>
        <ecNumber evidence="2">3.5.1.28</ecNumber>
    </submittedName>
</protein>
<dbReference type="EC" id="3.5.1.28" evidence="2"/>
<name>A0AAP4B7Z0_9FIRM</name>
<proteinExistence type="predicted"/>
<dbReference type="EMBL" id="JASGBQ010000001">
    <property type="protein sequence ID" value="MDI9240902.1"/>
    <property type="molecule type" value="Genomic_DNA"/>
</dbReference>
<accession>A0AAP4B7Z0</accession>
<dbReference type="CDD" id="cd02696">
    <property type="entry name" value="MurNAc-LAA"/>
    <property type="match status" value="1"/>
</dbReference>
<feature type="domain" description="MurNAc-LAA" evidence="1">
    <location>
        <begin position="5"/>
        <end position="176"/>
    </location>
</feature>